<sequence>MTNLNGLYERCPVEFTVKGPRPFNISGELEHHNGCSLLDISFATPSTIGEIIFRNYYTAKISVLVKYNQSGSSDSYWEMSIPGKCLMESPHLEVGSHDLFSIPAIESSKQWTDVSMMRLILQQPVRQWKSYYIEDINVYGDLPRLSPKSSAPENDKLISLLKRQTETALTWDPRMDIRSASSPNIQGEKIQKGACGYEISKLPQS</sequence>
<dbReference type="PANTHER" id="PTHR31239:SF2">
    <property type="entry name" value="NICOLIN-1"/>
    <property type="match status" value="1"/>
</dbReference>
<dbReference type="EMBL" id="JBFDAA010000003">
    <property type="protein sequence ID" value="KAL1138833.1"/>
    <property type="molecule type" value="Genomic_DNA"/>
</dbReference>
<comment type="caution">
    <text evidence="1">The sequence shown here is derived from an EMBL/GenBank/DDBJ whole genome shotgun (WGS) entry which is preliminary data.</text>
</comment>
<evidence type="ECO:0008006" key="3">
    <source>
        <dbReference type="Google" id="ProtNLM"/>
    </source>
</evidence>
<proteinExistence type="predicted"/>
<keyword evidence="2" id="KW-1185">Reference proteome</keyword>
<gene>
    <name evidence="1" type="ORF">AAG570_008895</name>
</gene>
<organism evidence="1 2">
    <name type="scientific">Ranatra chinensis</name>
    <dbReference type="NCBI Taxonomy" id="642074"/>
    <lineage>
        <taxon>Eukaryota</taxon>
        <taxon>Metazoa</taxon>
        <taxon>Ecdysozoa</taxon>
        <taxon>Arthropoda</taxon>
        <taxon>Hexapoda</taxon>
        <taxon>Insecta</taxon>
        <taxon>Pterygota</taxon>
        <taxon>Neoptera</taxon>
        <taxon>Paraneoptera</taxon>
        <taxon>Hemiptera</taxon>
        <taxon>Heteroptera</taxon>
        <taxon>Panheteroptera</taxon>
        <taxon>Nepomorpha</taxon>
        <taxon>Nepidae</taxon>
        <taxon>Ranatrinae</taxon>
        <taxon>Ranatra</taxon>
    </lineage>
</organism>
<dbReference type="Proteomes" id="UP001558652">
    <property type="component" value="Unassembled WGS sequence"/>
</dbReference>
<evidence type="ECO:0000313" key="2">
    <source>
        <dbReference type="Proteomes" id="UP001558652"/>
    </source>
</evidence>
<reference evidence="1 2" key="1">
    <citation type="submission" date="2024-07" db="EMBL/GenBank/DDBJ databases">
        <title>Chromosome-level genome assembly of the water stick insect Ranatra chinensis (Heteroptera: Nepidae).</title>
        <authorList>
            <person name="Liu X."/>
        </authorList>
    </citation>
    <scope>NUCLEOTIDE SEQUENCE [LARGE SCALE GENOMIC DNA]</scope>
    <source>
        <strain evidence="1">Cailab_2021Rc</strain>
        <tissue evidence="1">Muscle</tissue>
    </source>
</reference>
<dbReference type="PANTHER" id="PTHR31239">
    <property type="entry name" value="NICOLIN 1"/>
    <property type="match status" value="1"/>
</dbReference>
<protein>
    <recommendedName>
        <fullName evidence="3">Nicolin-1</fullName>
    </recommendedName>
</protein>
<name>A0ABD0ZDD5_9HEMI</name>
<accession>A0ABD0ZDD5</accession>
<dbReference type="InterPro" id="IPR040235">
    <property type="entry name" value="Nicolin-1"/>
</dbReference>
<dbReference type="AlphaFoldDB" id="A0ABD0ZDD5"/>
<evidence type="ECO:0000313" key="1">
    <source>
        <dbReference type="EMBL" id="KAL1138833.1"/>
    </source>
</evidence>